<dbReference type="Gene3D" id="3.30.565.10">
    <property type="entry name" value="Histidine kinase-like ATPase, C-terminal domain"/>
    <property type="match status" value="1"/>
</dbReference>
<gene>
    <name evidence="3" type="ORF">ENM15_04920</name>
</gene>
<sequence length="357" mass="41075">MKQGIFMWNFKETIPAELELKIRAFDGLLILLVGLIYSSLLVGLIYYLVKLSFTKGFIHGLILGVFLGVFSYLFIYLNNSFILPKVKSILLWWAFSALLSFFTGVISFLLAYITLSYFQAELPYFLKKSEYLFTLAVIIGVLTYLTGFLIFLFVLMRNRKEAYLRKAIEADFLSTLKLMNLHFLSNSLHTLLELTELEPKLAEKFVQDLAQFFRKVLTSERMIPLEEELNFIVTYVNIERIRKGRIIQVDQNIDQLTLNIPIPAFTLQPLIENAITHGLPEEKDKPLNIWLEAKLTGEILKIKVRNNGRPITDFSSKTGLNLLQKRLELVGGNLHLESKDPPCFVIEIPTKEVKNQA</sequence>
<dbReference type="SUPFAM" id="SSF55874">
    <property type="entry name" value="ATPase domain of HSP90 chaperone/DNA topoisomerase II/histidine kinase"/>
    <property type="match status" value="1"/>
</dbReference>
<dbReference type="EMBL" id="DRWR01000086">
    <property type="protein sequence ID" value="HHQ16138.1"/>
    <property type="molecule type" value="Genomic_DNA"/>
</dbReference>
<reference evidence="3" key="1">
    <citation type="journal article" date="2020" name="mSystems">
        <title>Genome- and Community-Level Interaction Insights into Carbon Utilization and Element Cycling Functions of Hydrothermarchaeota in Hydrothermal Sediment.</title>
        <authorList>
            <person name="Zhou Z."/>
            <person name="Liu Y."/>
            <person name="Xu W."/>
            <person name="Pan J."/>
            <person name="Luo Z.H."/>
            <person name="Li M."/>
        </authorList>
    </citation>
    <scope>NUCLEOTIDE SEQUENCE [LARGE SCALE GENOMIC DNA]</scope>
    <source>
        <strain evidence="3">SpSt-106</strain>
    </source>
</reference>
<comment type="caution">
    <text evidence="3">The sequence shown here is derived from an EMBL/GenBank/DDBJ whole genome shotgun (WGS) entry which is preliminary data.</text>
</comment>
<proteinExistence type="predicted"/>
<evidence type="ECO:0000256" key="1">
    <source>
        <dbReference type="SAM" id="Phobius"/>
    </source>
</evidence>
<feature type="transmembrane region" description="Helical" evidence="1">
    <location>
        <begin position="28"/>
        <end position="49"/>
    </location>
</feature>
<organism evidence="3">
    <name type="scientific">Thermodesulfobacterium geofontis</name>
    <dbReference type="NCBI Taxonomy" id="1295609"/>
    <lineage>
        <taxon>Bacteria</taxon>
        <taxon>Pseudomonadati</taxon>
        <taxon>Thermodesulfobacteriota</taxon>
        <taxon>Thermodesulfobacteria</taxon>
        <taxon>Thermodesulfobacteriales</taxon>
        <taxon>Thermodesulfobacteriaceae</taxon>
        <taxon>Thermodesulfobacterium</taxon>
    </lineage>
</organism>
<dbReference type="PANTHER" id="PTHR34220:SF7">
    <property type="entry name" value="SENSOR HISTIDINE KINASE YPDA"/>
    <property type="match status" value="1"/>
</dbReference>
<keyword evidence="1" id="KW-0812">Transmembrane</keyword>
<evidence type="ECO:0000259" key="2">
    <source>
        <dbReference type="Pfam" id="PF06580"/>
    </source>
</evidence>
<protein>
    <recommendedName>
        <fullName evidence="2">Signal transduction histidine kinase internal region domain-containing protein</fullName>
    </recommendedName>
</protein>
<feature type="domain" description="Signal transduction histidine kinase internal region" evidence="2">
    <location>
        <begin position="179"/>
        <end position="244"/>
    </location>
</feature>
<evidence type="ECO:0000313" key="3">
    <source>
        <dbReference type="EMBL" id="HHQ16138.1"/>
    </source>
</evidence>
<dbReference type="AlphaFoldDB" id="A0A7V6CDS9"/>
<dbReference type="InterPro" id="IPR010559">
    <property type="entry name" value="Sig_transdc_His_kin_internal"/>
</dbReference>
<keyword evidence="1" id="KW-0472">Membrane</keyword>
<keyword evidence="1" id="KW-1133">Transmembrane helix</keyword>
<dbReference type="InterPro" id="IPR050640">
    <property type="entry name" value="Bact_2-comp_sensor_kinase"/>
</dbReference>
<feature type="transmembrane region" description="Helical" evidence="1">
    <location>
        <begin position="133"/>
        <end position="156"/>
    </location>
</feature>
<feature type="transmembrane region" description="Helical" evidence="1">
    <location>
        <begin position="56"/>
        <end position="77"/>
    </location>
</feature>
<accession>A0A7V6CDS9</accession>
<feature type="transmembrane region" description="Helical" evidence="1">
    <location>
        <begin position="89"/>
        <end position="113"/>
    </location>
</feature>
<dbReference type="GO" id="GO:0000155">
    <property type="term" value="F:phosphorelay sensor kinase activity"/>
    <property type="evidence" value="ECO:0007669"/>
    <property type="project" value="InterPro"/>
</dbReference>
<name>A0A7V6CDS9_9BACT</name>
<dbReference type="PANTHER" id="PTHR34220">
    <property type="entry name" value="SENSOR HISTIDINE KINASE YPDA"/>
    <property type="match status" value="1"/>
</dbReference>
<dbReference type="GO" id="GO:0016020">
    <property type="term" value="C:membrane"/>
    <property type="evidence" value="ECO:0007669"/>
    <property type="project" value="InterPro"/>
</dbReference>
<dbReference type="Pfam" id="PF06580">
    <property type="entry name" value="His_kinase"/>
    <property type="match status" value="1"/>
</dbReference>
<dbReference type="InterPro" id="IPR036890">
    <property type="entry name" value="HATPase_C_sf"/>
</dbReference>